<feature type="non-terminal residue" evidence="12">
    <location>
        <position position="1"/>
    </location>
</feature>
<protein>
    <submittedName>
        <fullName evidence="12">Odorant receptor 92a</fullName>
    </submittedName>
</protein>
<organism evidence="11 12">
    <name type="scientific">Bombus impatiens</name>
    <name type="common">Bumblebee</name>
    <dbReference type="NCBI Taxonomy" id="132113"/>
    <lineage>
        <taxon>Eukaryota</taxon>
        <taxon>Metazoa</taxon>
        <taxon>Ecdysozoa</taxon>
        <taxon>Arthropoda</taxon>
        <taxon>Hexapoda</taxon>
        <taxon>Insecta</taxon>
        <taxon>Pterygota</taxon>
        <taxon>Neoptera</taxon>
        <taxon>Endopterygota</taxon>
        <taxon>Hymenoptera</taxon>
        <taxon>Apocrita</taxon>
        <taxon>Aculeata</taxon>
        <taxon>Apoidea</taxon>
        <taxon>Anthophila</taxon>
        <taxon>Apidae</taxon>
        <taxon>Bombus</taxon>
        <taxon>Pyrobombus</taxon>
    </lineage>
</organism>
<feature type="transmembrane region" description="Helical" evidence="10">
    <location>
        <begin position="132"/>
        <end position="149"/>
    </location>
</feature>
<feature type="transmembrane region" description="Helical" evidence="10">
    <location>
        <begin position="97"/>
        <end position="120"/>
    </location>
</feature>
<keyword evidence="7 10" id="KW-0472">Membrane</keyword>
<evidence type="ECO:0000256" key="4">
    <source>
        <dbReference type="ARBA" id="ARBA00022692"/>
    </source>
</evidence>
<accession>A0A6P8LBJ4</accession>
<keyword evidence="5" id="KW-0552">Olfaction</keyword>
<keyword evidence="2" id="KW-1003">Cell membrane</keyword>
<keyword evidence="6 10" id="KW-1133">Transmembrane helix</keyword>
<keyword evidence="4 10" id="KW-0812">Transmembrane</keyword>
<evidence type="ECO:0000256" key="1">
    <source>
        <dbReference type="ARBA" id="ARBA00004651"/>
    </source>
</evidence>
<dbReference type="GO" id="GO:0005886">
    <property type="term" value="C:plasma membrane"/>
    <property type="evidence" value="ECO:0007669"/>
    <property type="project" value="UniProtKB-SubCell"/>
</dbReference>
<comment type="subcellular location">
    <subcellularLocation>
        <location evidence="1">Cell membrane</location>
        <topology evidence="1">Multi-pass membrane protein</topology>
    </subcellularLocation>
</comment>
<dbReference type="InterPro" id="IPR004117">
    <property type="entry name" value="7tm6_olfct_rcpt"/>
</dbReference>
<evidence type="ECO:0000256" key="2">
    <source>
        <dbReference type="ARBA" id="ARBA00022475"/>
    </source>
</evidence>
<dbReference type="GO" id="GO:0004984">
    <property type="term" value="F:olfactory receptor activity"/>
    <property type="evidence" value="ECO:0007669"/>
    <property type="project" value="InterPro"/>
</dbReference>
<dbReference type="GO" id="GO:0007165">
    <property type="term" value="P:signal transduction"/>
    <property type="evidence" value="ECO:0007669"/>
    <property type="project" value="UniProtKB-KW"/>
</dbReference>
<keyword evidence="9" id="KW-0807">Transducer</keyword>
<proteinExistence type="predicted"/>
<dbReference type="PANTHER" id="PTHR21137">
    <property type="entry name" value="ODORANT RECEPTOR"/>
    <property type="match status" value="1"/>
</dbReference>
<gene>
    <name evidence="12" type="primary">LOC100743640</name>
</gene>
<evidence type="ECO:0000313" key="11">
    <source>
        <dbReference type="Proteomes" id="UP000515180"/>
    </source>
</evidence>
<sequence>ILSSMVCATTISGLDASFMTTILHVSAQFRLINTWISNMGIEINCNPNYTRKVKMELMRCIRHHQRMIQIIPIPVQFVSLTILLLLCSVVNEVNNLLTPIIFMQILTSGIEICLSGYAMLDSGTAKADLVKFISYFISMGIQLLLWCWPGEVLVRESQDIGHVVYLNVPWYDLPPIYQQHLCLMIIRAQQYCSISALTFQTLSIHTLTAVFNTAASYFTLLRQMQEK</sequence>
<dbReference type="AlphaFoldDB" id="A0A6P8LBJ4"/>
<evidence type="ECO:0000256" key="6">
    <source>
        <dbReference type="ARBA" id="ARBA00022989"/>
    </source>
</evidence>
<evidence type="ECO:0000313" key="12">
    <source>
        <dbReference type="RefSeq" id="XP_033179223.1"/>
    </source>
</evidence>
<keyword evidence="11" id="KW-1185">Reference proteome</keyword>
<dbReference type="PANTHER" id="PTHR21137:SF35">
    <property type="entry name" value="ODORANT RECEPTOR 19A-RELATED"/>
    <property type="match status" value="1"/>
</dbReference>
<evidence type="ECO:0000256" key="8">
    <source>
        <dbReference type="ARBA" id="ARBA00023170"/>
    </source>
</evidence>
<dbReference type="RefSeq" id="XP_033179223.1">
    <property type="nucleotide sequence ID" value="XM_033323332.1"/>
</dbReference>
<evidence type="ECO:0000256" key="5">
    <source>
        <dbReference type="ARBA" id="ARBA00022725"/>
    </source>
</evidence>
<evidence type="ECO:0000256" key="7">
    <source>
        <dbReference type="ARBA" id="ARBA00023136"/>
    </source>
</evidence>
<keyword evidence="8 12" id="KW-0675">Receptor</keyword>
<reference evidence="12" key="1">
    <citation type="submission" date="2025-08" db="UniProtKB">
        <authorList>
            <consortium name="RefSeq"/>
        </authorList>
    </citation>
    <scope>IDENTIFICATION</scope>
</reference>
<feature type="transmembrane region" description="Helical" evidence="10">
    <location>
        <begin position="202"/>
        <end position="221"/>
    </location>
</feature>
<dbReference type="OrthoDB" id="6614360at2759"/>
<keyword evidence="3" id="KW-0716">Sensory transduction</keyword>
<dbReference type="Pfam" id="PF02949">
    <property type="entry name" value="7tm_6"/>
    <property type="match status" value="1"/>
</dbReference>
<dbReference type="GeneID" id="100743640"/>
<feature type="transmembrane region" description="Helical" evidence="10">
    <location>
        <begin position="67"/>
        <end position="91"/>
    </location>
</feature>
<evidence type="ECO:0000256" key="3">
    <source>
        <dbReference type="ARBA" id="ARBA00022606"/>
    </source>
</evidence>
<evidence type="ECO:0000256" key="9">
    <source>
        <dbReference type="ARBA" id="ARBA00023224"/>
    </source>
</evidence>
<name>A0A6P8LBJ4_BOMIM</name>
<dbReference type="GO" id="GO:0005549">
    <property type="term" value="F:odorant binding"/>
    <property type="evidence" value="ECO:0007669"/>
    <property type="project" value="InterPro"/>
</dbReference>
<dbReference type="Proteomes" id="UP000515180">
    <property type="component" value="Unplaced"/>
</dbReference>
<evidence type="ECO:0000256" key="10">
    <source>
        <dbReference type="SAM" id="Phobius"/>
    </source>
</evidence>